<keyword evidence="2" id="KW-1185">Reference proteome</keyword>
<dbReference type="EMBL" id="CAJHNJ030000016">
    <property type="protein sequence ID" value="CAG9114336.1"/>
    <property type="molecule type" value="Genomic_DNA"/>
</dbReference>
<sequence>MIDDFTNRCNSACSNTRVDAALVIASFPQRTLCTDDAFRSTRWRSPNESTLTRAHTVAVDGSTKTIWTAGRWLTGIKYCFFSWW</sequence>
<dbReference type="AlphaFoldDB" id="A0A8S4EG43"/>
<gene>
    <name evidence="1" type="ORF">PLXY2_LOCUS5642</name>
</gene>
<evidence type="ECO:0000313" key="2">
    <source>
        <dbReference type="Proteomes" id="UP000653454"/>
    </source>
</evidence>
<evidence type="ECO:0000313" key="1">
    <source>
        <dbReference type="EMBL" id="CAG9114336.1"/>
    </source>
</evidence>
<protein>
    <submittedName>
        <fullName evidence="1">(diamondback moth) hypothetical protein</fullName>
    </submittedName>
</protein>
<organism evidence="1 2">
    <name type="scientific">Plutella xylostella</name>
    <name type="common">Diamondback moth</name>
    <name type="synonym">Plutella maculipennis</name>
    <dbReference type="NCBI Taxonomy" id="51655"/>
    <lineage>
        <taxon>Eukaryota</taxon>
        <taxon>Metazoa</taxon>
        <taxon>Ecdysozoa</taxon>
        <taxon>Arthropoda</taxon>
        <taxon>Hexapoda</taxon>
        <taxon>Insecta</taxon>
        <taxon>Pterygota</taxon>
        <taxon>Neoptera</taxon>
        <taxon>Endopterygota</taxon>
        <taxon>Lepidoptera</taxon>
        <taxon>Glossata</taxon>
        <taxon>Ditrysia</taxon>
        <taxon>Yponomeutoidea</taxon>
        <taxon>Plutellidae</taxon>
        <taxon>Plutella</taxon>
    </lineage>
</organism>
<feature type="non-terminal residue" evidence="1">
    <location>
        <position position="1"/>
    </location>
</feature>
<reference evidence="1" key="1">
    <citation type="submission" date="2020-11" db="EMBL/GenBank/DDBJ databases">
        <authorList>
            <person name="Whiteford S."/>
        </authorList>
    </citation>
    <scope>NUCLEOTIDE SEQUENCE</scope>
</reference>
<accession>A0A8S4EG43</accession>
<comment type="caution">
    <text evidence="1">The sequence shown here is derived from an EMBL/GenBank/DDBJ whole genome shotgun (WGS) entry which is preliminary data.</text>
</comment>
<dbReference type="Proteomes" id="UP000653454">
    <property type="component" value="Unassembled WGS sequence"/>
</dbReference>
<proteinExistence type="predicted"/>
<name>A0A8S4EG43_PLUXY</name>